<accession>A0A1W1UHE1</accession>
<dbReference type="PROSITE" id="PS51648">
    <property type="entry name" value="YCGL"/>
    <property type="match status" value="1"/>
</dbReference>
<dbReference type="Gene3D" id="3.10.510.20">
    <property type="entry name" value="YcgL domain"/>
    <property type="match status" value="1"/>
</dbReference>
<evidence type="ECO:0000313" key="4">
    <source>
        <dbReference type="Proteomes" id="UP000192408"/>
    </source>
</evidence>
<dbReference type="Proteomes" id="UP000192408">
    <property type="component" value="Unassembled WGS sequence"/>
</dbReference>
<proteinExistence type="inferred from homology"/>
<dbReference type="STRING" id="1122938.SAMN05660772_01627"/>
<dbReference type="EMBL" id="FWWV01000003">
    <property type="protein sequence ID" value="SMB80449.1"/>
    <property type="molecule type" value="Genomic_DNA"/>
</dbReference>
<feature type="domain" description="YcgL" evidence="2">
    <location>
        <begin position="1"/>
        <end position="85"/>
    </location>
</feature>
<keyword evidence="4" id="KW-1185">Reference proteome</keyword>
<dbReference type="InterPro" id="IPR027354">
    <property type="entry name" value="YcgL_dom"/>
</dbReference>
<dbReference type="AlphaFoldDB" id="A0A1W1UHE1"/>
<evidence type="ECO:0000313" key="3">
    <source>
        <dbReference type="EMBL" id="SMB80449.1"/>
    </source>
</evidence>
<dbReference type="Pfam" id="PF05166">
    <property type="entry name" value="YcgL"/>
    <property type="match status" value="1"/>
</dbReference>
<reference evidence="4" key="1">
    <citation type="submission" date="2017-04" db="EMBL/GenBank/DDBJ databases">
        <authorList>
            <person name="Varghese N."/>
            <person name="Submissions S."/>
        </authorList>
    </citation>
    <scope>NUCLEOTIDE SEQUENCE [LARGE SCALE GENOMIC DNA]</scope>
    <source>
        <strain evidence="4">DSM 23072</strain>
    </source>
</reference>
<dbReference type="PANTHER" id="PTHR38109">
    <property type="entry name" value="PROTEIN YCGL"/>
    <property type="match status" value="1"/>
</dbReference>
<name>A0A1W1UHE1_9PAST</name>
<protein>
    <recommendedName>
        <fullName evidence="1">YcgL domain-containing protein SAMN05660772_01627</fullName>
    </recommendedName>
</protein>
<dbReference type="SUPFAM" id="SSF160191">
    <property type="entry name" value="YcgL-like"/>
    <property type="match status" value="1"/>
</dbReference>
<dbReference type="InterPro" id="IPR038068">
    <property type="entry name" value="YcgL-like_sf"/>
</dbReference>
<dbReference type="HAMAP" id="MF_01866">
    <property type="entry name" value="UPF0745"/>
    <property type="match status" value="1"/>
</dbReference>
<sequence>MLCAIYKTQRHVGMYLYVAKRDDFSSVPQALLQRFGQPQLLMLFNLNGEKPLALAENHVVRQQIEAQGFYLQMPQQEENLLELFKSQLQVTTSATI</sequence>
<evidence type="ECO:0000259" key="2">
    <source>
        <dbReference type="PROSITE" id="PS51648"/>
    </source>
</evidence>
<dbReference type="RefSeq" id="WP_084255983.1">
    <property type="nucleotide sequence ID" value="NZ_FWWV01000003.1"/>
</dbReference>
<gene>
    <name evidence="3" type="ORF">SAMN05660772_01627</name>
</gene>
<organism evidence="3 4">
    <name type="scientific">Pasteurella testudinis DSM 23072</name>
    <dbReference type="NCBI Taxonomy" id="1122938"/>
    <lineage>
        <taxon>Bacteria</taxon>
        <taxon>Pseudomonadati</taxon>
        <taxon>Pseudomonadota</taxon>
        <taxon>Gammaproteobacteria</taxon>
        <taxon>Pasteurellales</taxon>
        <taxon>Pasteurellaceae</taxon>
        <taxon>Pasteurella</taxon>
    </lineage>
</organism>
<dbReference type="PANTHER" id="PTHR38109:SF1">
    <property type="entry name" value="PROTEIN YCGL"/>
    <property type="match status" value="1"/>
</dbReference>
<evidence type="ECO:0000256" key="1">
    <source>
        <dbReference type="HAMAP-Rule" id="MF_01866"/>
    </source>
</evidence>